<evidence type="ECO:0000259" key="11">
    <source>
        <dbReference type="Pfam" id="PF04452"/>
    </source>
</evidence>
<dbReference type="PANTHER" id="PTHR30027">
    <property type="entry name" value="RIBOSOMAL RNA SMALL SUBUNIT METHYLTRANSFERASE E"/>
    <property type="match status" value="1"/>
</dbReference>
<dbReference type="GO" id="GO:0005737">
    <property type="term" value="C:cytoplasm"/>
    <property type="evidence" value="ECO:0007669"/>
    <property type="project" value="UniProtKB-SubCell"/>
</dbReference>
<keyword evidence="14" id="KW-1185">Reference proteome</keyword>
<dbReference type="Proteomes" id="UP000033121">
    <property type="component" value="Unassembled WGS sequence"/>
</dbReference>
<evidence type="ECO:0000256" key="8">
    <source>
        <dbReference type="ARBA" id="ARBA00025699"/>
    </source>
</evidence>
<dbReference type="InterPro" id="IPR015947">
    <property type="entry name" value="PUA-like_sf"/>
</dbReference>
<dbReference type="Gene3D" id="3.40.1280.10">
    <property type="match status" value="1"/>
</dbReference>
<dbReference type="OrthoDB" id="9815641at2"/>
<comment type="similarity">
    <text evidence="2 10">Belongs to the RNA methyltransferase RsmE family.</text>
</comment>
<dbReference type="InterPro" id="IPR006700">
    <property type="entry name" value="RsmE"/>
</dbReference>
<evidence type="ECO:0000256" key="7">
    <source>
        <dbReference type="ARBA" id="ARBA00022691"/>
    </source>
</evidence>
<dbReference type="Gene3D" id="2.40.240.20">
    <property type="entry name" value="Hypothetical PUA domain-like, domain 1"/>
    <property type="match status" value="1"/>
</dbReference>
<dbReference type="PANTHER" id="PTHR30027:SF3">
    <property type="entry name" value="16S RRNA (URACIL(1498)-N(3))-METHYLTRANSFERASE"/>
    <property type="match status" value="1"/>
</dbReference>
<keyword evidence="6 10" id="KW-0808">Transferase</keyword>
<dbReference type="AlphaFoldDB" id="A0A0E9N5C0"/>
<comment type="caution">
    <text evidence="13">The sequence shown here is derived from an EMBL/GenBank/DDBJ whole genome shotgun (WGS) entry which is preliminary data.</text>
</comment>
<dbReference type="GO" id="GO:0070475">
    <property type="term" value="P:rRNA base methylation"/>
    <property type="evidence" value="ECO:0007669"/>
    <property type="project" value="TreeGrafter"/>
</dbReference>
<feature type="domain" description="Ribosomal RNA small subunit methyltransferase E PUA-like" evidence="12">
    <location>
        <begin position="19"/>
        <end position="66"/>
    </location>
</feature>
<dbReference type="InterPro" id="IPR029028">
    <property type="entry name" value="Alpha/beta_knot_MTases"/>
</dbReference>
<dbReference type="Pfam" id="PF04452">
    <property type="entry name" value="Methyltrans_RNA"/>
    <property type="match status" value="1"/>
</dbReference>
<feature type="domain" description="Ribosomal RNA small subunit methyltransferase E methyltransferase" evidence="11">
    <location>
        <begin position="74"/>
        <end position="228"/>
    </location>
</feature>
<evidence type="ECO:0000256" key="9">
    <source>
        <dbReference type="ARBA" id="ARBA00047944"/>
    </source>
</evidence>
<gene>
    <name evidence="13" type="ORF">FPE01S_04_02460</name>
</gene>
<evidence type="ECO:0000256" key="1">
    <source>
        <dbReference type="ARBA" id="ARBA00004496"/>
    </source>
</evidence>
<dbReference type="EMBL" id="BBWV01000004">
    <property type="protein sequence ID" value="GAO45003.1"/>
    <property type="molecule type" value="Genomic_DNA"/>
</dbReference>
<dbReference type="SUPFAM" id="SSF75217">
    <property type="entry name" value="alpha/beta knot"/>
    <property type="match status" value="1"/>
</dbReference>
<evidence type="ECO:0000256" key="5">
    <source>
        <dbReference type="ARBA" id="ARBA00022603"/>
    </source>
</evidence>
<dbReference type="Pfam" id="PF20260">
    <property type="entry name" value="PUA_4"/>
    <property type="match status" value="1"/>
</dbReference>
<evidence type="ECO:0000313" key="13">
    <source>
        <dbReference type="EMBL" id="GAO45003.1"/>
    </source>
</evidence>
<keyword evidence="5 10" id="KW-0489">Methyltransferase</keyword>
<dbReference type="GO" id="GO:0070042">
    <property type="term" value="F:rRNA (uridine-N3-)-methyltransferase activity"/>
    <property type="evidence" value="ECO:0007669"/>
    <property type="project" value="TreeGrafter"/>
</dbReference>
<dbReference type="EC" id="2.1.1.193" evidence="10"/>
<dbReference type="SUPFAM" id="SSF88697">
    <property type="entry name" value="PUA domain-like"/>
    <property type="match status" value="1"/>
</dbReference>
<dbReference type="InterPro" id="IPR046886">
    <property type="entry name" value="RsmE_MTase_dom"/>
</dbReference>
<evidence type="ECO:0000256" key="2">
    <source>
        <dbReference type="ARBA" id="ARBA00005528"/>
    </source>
</evidence>
<proteinExistence type="inferred from homology"/>
<accession>A0A0E9N5C0</accession>
<evidence type="ECO:0000256" key="3">
    <source>
        <dbReference type="ARBA" id="ARBA00022490"/>
    </source>
</evidence>
<dbReference type="NCBIfam" id="TIGR00046">
    <property type="entry name" value="RsmE family RNA methyltransferase"/>
    <property type="match status" value="1"/>
</dbReference>
<keyword evidence="4 10" id="KW-0698">rRNA processing</keyword>
<organism evidence="13 14">
    <name type="scientific">Flavihumibacter petaseus NBRC 106054</name>
    <dbReference type="NCBI Taxonomy" id="1220578"/>
    <lineage>
        <taxon>Bacteria</taxon>
        <taxon>Pseudomonadati</taxon>
        <taxon>Bacteroidota</taxon>
        <taxon>Chitinophagia</taxon>
        <taxon>Chitinophagales</taxon>
        <taxon>Chitinophagaceae</taxon>
        <taxon>Flavihumibacter</taxon>
    </lineage>
</organism>
<evidence type="ECO:0000256" key="4">
    <source>
        <dbReference type="ARBA" id="ARBA00022552"/>
    </source>
</evidence>
<evidence type="ECO:0000313" key="14">
    <source>
        <dbReference type="Proteomes" id="UP000033121"/>
    </source>
</evidence>
<dbReference type="RefSeq" id="WP_046370987.1">
    <property type="nucleotide sequence ID" value="NZ_BBWV01000004.1"/>
</dbReference>
<reference evidence="13 14" key="1">
    <citation type="submission" date="2015-04" db="EMBL/GenBank/DDBJ databases">
        <title>Whole genome shotgun sequence of Flavihumibacter petaseus NBRC 106054.</title>
        <authorList>
            <person name="Miyazawa S."/>
            <person name="Hosoyama A."/>
            <person name="Hashimoto M."/>
            <person name="Noguchi M."/>
            <person name="Tsuchikane K."/>
            <person name="Ohji S."/>
            <person name="Yamazoe A."/>
            <person name="Ichikawa N."/>
            <person name="Kimura A."/>
            <person name="Fujita N."/>
        </authorList>
    </citation>
    <scope>NUCLEOTIDE SEQUENCE [LARGE SCALE GENOMIC DNA]</scope>
    <source>
        <strain evidence="13 14">NBRC 106054</strain>
    </source>
</reference>
<sequence>MSLPFFYVEGPLPESEIQLDEQNSRHAISVLRMTAGEELQVTDGKGNLQTAVIIDPHKKKAVVRVLSSVFTPLPANRVTIGISLLKNVSRLEWFLEKAVEIGVGNIVLLQCQRTEKQHIRIDRLQQILISAMLQSQQVWLTRLLGPVKFDAHVASAGHDRKYIAHCLDTPKIALRELAASTGEQLLLIGPEGDFSQEEADLAIRHNFIPVKLGETRLRTETAGMVGATLLCVH</sequence>
<evidence type="ECO:0000259" key="12">
    <source>
        <dbReference type="Pfam" id="PF20260"/>
    </source>
</evidence>
<dbReference type="CDD" id="cd18084">
    <property type="entry name" value="RsmE-like"/>
    <property type="match status" value="1"/>
</dbReference>
<dbReference type="InterPro" id="IPR046887">
    <property type="entry name" value="RsmE_PUA-like"/>
</dbReference>
<dbReference type="PIRSF" id="PIRSF015601">
    <property type="entry name" value="MTase_slr0722"/>
    <property type="match status" value="1"/>
</dbReference>
<dbReference type="STRING" id="1220578.FPE01S_04_02460"/>
<protein>
    <recommendedName>
        <fullName evidence="10">Ribosomal RNA small subunit methyltransferase E</fullName>
        <ecNumber evidence="10">2.1.1.193</ecNumber>
    </recommendedName>
</protein>
<keyword evidence="7 10" id="KW-0949">S-adenosyl-L-methionine</keyword>
<evidence type="ECO:0000256" key="10">
    <source>
        <dbReference type="PIRNR" id="PIRNR015601"/>
    </source>
</evidence>
<comment type="function">
    <text evidence="8 10">Specifically methylates the N3 position of the uracil ring of uridine 1498 (m3U1498) in 16S rRNA. Acts on the fully assembled 30S ribosomal subunit.</text>
</comment>
<comment type="subcellular location">
    <subcellularLocation>
        <location evidence="1 10">Cytoplasm</location>
    </subcellularLocation>
</comment>
<comment type="catalytic activity">
    <reaction evidence="9 10">
        <text>uridine(1498) in 16S rRNA + S-adenosyl-L-methionine = N(3)-methyluridine(1498) in 16S rRNA + S-adenosyl-L-homocysteine + H(+)</text>
        <dbReference type="Rhea" id="RHEA:42920"/>
        <dbReference type="Rhea" id="RHEA-COMP:10283"/>
        <dbReference type="Rhea" id="RHEA-COMP:10284"/>
        <dbReference type="ChEBI" id="CHEBI:15378"/>
        <dbReference type="ChEBI" id="CHEBI:57856"/>
        <dbReference type="ChEBI" id="CHEBI:59789"/>
        <dbReference type="ChEBI" id="CHEBI:65315"/>
        <dbReference type="ChEBI" id="CHEBI:74502"/>
        <dbReference type="EC" id="2.1.1.193"/>
    </reaction>
</comment>
<evidence type="ECO:0000256" key="6">
    <source>
        <dbReference type="ARBA" id="ARBA00022679"/>
    </source>
</evidence>
<dbReference type="InterPro" id="IPR029026">
    <property type="entry name" value="tRNA_m1G_MTases_N"/>
</dbReference>
<name>A0A0E9N5C0_9BACT</name>
<keyword evidence="3 10" id="KW-0963">Cytoplasm</keyword>